<dbReference type="GeneID" id="18912223"/>
<dbReference type="HOGENOM" id="CLU_001305_0_1_1"/>
<organism evidence="2 3">
    <name type="scientific">Phanerochaete carnosa (strain HHB-10118-sp)</name>
    <name type="common">White-rot fungus</name>
    <name type="synonym">Peniophora carnosa</name>
    <dbReference type="NCBI Taxonomy" id="650164"/>
    <lineage>
        <taxon>Eukaryota</taxon>
        <taxon>Fungi</taxon>
        <taxon>Dikarya</taxon>
        <taxon>Basidiomycota</taxon>
        <taxon>Agaricomycotina</taxon>
        <taxon>Agaricomycetes</taxon>
        <taxon>Polyporales</taxon>
        <taxon>Phanerochaetaceae</taxon>
        <taxon>Phanerochaete</taxon>
    </lineage>
</organism>
<dbReference type="InParanoid" id="K5WN32"/>
<accession>K5WN32</accession>
<dbReference type="AlphaFoldDB" id="K5WN32"/>
<protein>
    <recommendedName>
        <fullName evidence="1">CHAT domain-containing protein</fullName>
    </recommendedName>
</protein>
<reference evidence="2 3" key="1">
    <citation type="journal article" date="2012" name="BMC Genomics">
        <title>Comparative genomics of the white-rot fungi, Phanerochaete carnosa and P. chrysosporium, to elucidate the genetic basis of the distinct wood types they colonize.</title>
        <authorList>
            <person name="Suzuki H."/>
            <person name="MacDonald J."/>
            <person name="Syed K."/>
            <person name="Salamov A."/>
            <person name="Hori C."/>
            <person name="Aerts A."/>
            <person name="Henrissat B."/>
            <person name="Wiebenga A."/>
            <person name="vanKuyk P.A."/>
            <person name="Barry K."/>
            <person name="Lindquist E."/>
            <person name="LaButti K."/>
            <person name="Lapidus A."/>
            <person name="Lucas S."/>
            <person name="Coutinho P."/>
            <person name="Gong Y."/>
            <person name="Samejima M."/>
            <person name="Mahadevan R."/>
            <person name="Abou-Zaid M."/>
            <person name="de Vries R.P."/>
            <person name="Igarashi K."/>
            <person name="Yadav J.S."/>
            <person name="Grigoriev I.V."/>
            <person name="Master E.R."/>
        </authorList>
    </citation>
    <scope>NUCLEOTIDE SEQUENCE [LARGE SCALE GENOMIC DNA]</scope>
    <source>
        <strain evidence="2 3">HHB-10118-sp</strain>
    </source>
</reference>
<evidence type="ECO:0000259" key="1">
    <source>
        <dbReference type="Pfam" id="PF12770"/>
    </source>
</evidence>
<dbReference type="OrthoDB" id="3261813at2759"/>
<proteinExistence type="predicted"/>
<feature type="domain" description="CHAT" evidence="1">
    <location>
        <begin position="673"/>
        <end position="965"/>
    </location>
</feature>
<evidence type="ECO:0000313" key="2">
    <source>
        <dbReference type="EMBL" id="EKM60629.1"/>
    </source>
</evidence>
<dbReference type="EMBL" id="JH930468">
    <property type="protein sequence ID" value="EKM60629.1"/>
    <property type="molecule type" value="Genomic_DNA"/>
</dbReference>
<dbReference type="Pfam" id="PF12770">
    <property type="entry name" value="CHAT"/>
    <property type="match status" value="1"/>
</dbReference>
<dbReference type="RefSeq" id="XP_007390077.1">
    <property type="nucleotide sequence ID" value="XM_007390015.1"/>
</dbReference>
<evidence type="ECO:0000313" key="3">
    <source>
        <dbReference type="Proteomes" id="UP000008370"/>
    </source>
</evidence>
<dbReference type="KEGG" id="pco:PHACADRAFT_203792"/>
<dbReference type="Proteomes" id="UP000008370">
    <property type="component" value="Unassembled WGS sequence"/>
</dbReference>
<dbReference type="InterPro" id="IPR024983">
    <property type="entry name" value="CHAT_dom"/>
</dbReference>
<keyword evidence="3" id="KW-1185">Reference proteome</keyword>
<sequence length="966" mass="107627">MLYALIHGCSPDSSIEQVLQTSFFFESNFDMRAQRLLVSVPARLEISNILKEALSACGPYAPARAKILDRLSDSLFARFLHAVVDGEDLNKSIDYGYEALPLCPPGNPRRIRILNFLWSALLRKYRTDGTSENLDRSIIYMRELLQREPDSVDSSIRSDVIYTLPTVLLARFRSTGQPDDLTNSVRYGYEALSLCPRGHPLRPYILHALAFCLSARYDETNQLEDLNSSISFLREALPLHTPGSSGCIHVISCLVKHLFGRFGATKDPQDREECIRYIEEARQFSPSEDPFYPTISSTASAYLQGYDQTGMHQDWNKSVDHYREVFSDVSVRPDQFAPFHPGSLLCRSLFDRWIARGKLEDLDECINLAQRTLSFYPPELDHVGRKVSLRTLIAALSIRGAITGDKASFSDLILHAKESCRERLTMAMVWAGMAHIENHPSTLEAYRMGLELSERNLAYFPTLEMQHEAVRGHTSFMLSSNGAAYAISQGDLKLAAEMLEQGRALLWSQVRRLRTPLDQLAADEDLTHLRDAFVEKSRALDALNTSANPFIGGPAIGGGDSPYGRMLEMKQRLTAELNEVIEHIRVKLPDFLRLPSYDKLKAVSAEGPVIIVNHSSFRSDALILGPGDNLSCVELSDTFYLRAIELTYKLLKARQVLQHSGQKEYDRVLRLVLKDLGDILVGPVVEKLRELGVEEGSRIWWCPTAVVSALPLHAAGPLTMPESKSSKSKVYLPDLYIPSYTPTLAALIDARTASAGNGGPVERAGILGVALLDESLQAVNDEVDVLRTRFTEDKLTLAIGSECNRDTVVAGLAERPWVHFACHGTLKARQPFNSALILSGDERLTLLDIVKAGLHNAELAVLSACHTAEHTLDSAIDEVLHLAAAMQFSGFRGVVGTMWQMRDEDGPTFAEYFYDALFEQRGDEDACHPSEVGFKKAARALCAATKKMRQKRVDVEQWVNFVHIGA</sequence>
<name>K5WN32_PHACS</name>
<gene>
    <name evidence="2" type="ORF">PHACADRAFT_203792</name>
</gene>